<proteinExistence type="predicted"/>
<feature type="region of interest" description="Disordered" evidence="1">
    <location>
        <begin position="118"/>
        <end position="140"/>
    </location>
</feature>
<evidence type="ECO:0000256" key="1">
    <source>
        <dbReference type="SAM" id="MobiDB-lite"/>
    </source>
</evidence>
<reference evidence="3 4" key="1">
    <citation type="submission" date="2024-04" db="EMBL/GenBank/DDBJ databases">
        <title>Phyllosticta paracitricarpa is synonymous to the EU quarantine fungus P. citricarpa based on phylogenomic analyses.</title>
        <authorList>
            <consortium name="Lawrence Berkeley National Laboratory"/>
            <person name="Van Ingen-Buijs V.A."/>
            <person name="Van Westerhoven A.C."/>
            <person name="Haridas S."/>
            <person name="Skiadas P."/>
            <person name="Martin F."/>
            <person name="Groenewald J.Z."/>
            <person name="Crous P.W."/>
            <person name="Seidl M.F."/>
        </authorList>
    </citation>
    <scope>NUCLEOTIDE SEQUENCE [LARGE SCALE GENOMIC DNA]</scope>
    <source>
        <strain evidence="3 4">CBS 123374</strain>
    </source>
</reference>
<evidence type="ECO:0000256" key="2">
    <source>
        <dbReference type="SAM" id="Phobius"/>
    </source>
</evidence>
<keyword evidence="4" id="KW-1185">Reference proteome</keyword>
<keyword evidence="2" id="KW-1133">Transmembrane helix</keyword>
<organism evidence="3 4">
    <name type="scientific">Phyllosticta capitalensis</name>
    <dbReference type="NCBI Taxonomy" id="121624"/>
    <lineage>
        <taxon>Eukaryota</taxon>
        <taxon>Fungi</taxon>
        <taxon>Dikarya</taxon>
        <taxon>Ascomycota</taxon>
        <taxon>Pezizomycotina</taxon>
        <taxon>Dothideomycetes</taxon>
        <taxon>Dothideomycetes incertae sedis</taxon>
        <taxon>Botryosphaeriales</taxon>
        <taxon>Phyllostictaceae</taxon>
        <taxon>Phyllosticta</taxon>
    </lineage>
</organism>
<dbReference type="EMBL" id="JBBWRZ010000011">
    <property type="protein sequence ID" value="KAK8226234.1"/>
    <property type="molecule type" value="Genomic_DNA"/>
</dbReference>
<feature type="region of interest" description="Disordered" evidence="1">
    <location>
        <begin position="400"/>
        <end position="420"/>
    </location>
</feature>
<sequence>MRHPSLPGSRILQKPVLASPSRSELLLACAISGRAGAPLTTTRVRSTRTTPRTFPVSRLDKPPTVLERPTSRGRARRAAHRRRTDFATSIIIAHALPSSCYQLHRPTAIMARGRNTSMTTGVHRTSPLREKNGPLLHSPSVLAAGGRRYERVRKHRIDRQARRTSVADTSCCHGTEDRQPARSGGNAVRCGSVGSIHPFLAVWIPGNSARSAAQTPPPTTVQSLQRLSTLRRSMTMGLRGHRVGLRRRPLRCWLLLLRLDEMSACCQTGLCAAQHCCSRTRYHLIRSTAARLFVLVDCLLHRAPTVTTSRVQPMYLCMYATDAHALILNHGNNGMTHEPIPQLSLRLWVVTCFGAEASQPASRACVLAGIAPPSGAPTHYTSLPSTIGWRASVPVWRLQPTTPAPPRPGTHARPQREAPPFTLPLAGSTSLFGRIVAAPSLPFLPPPLLIIIIIISLFRNL</sequence>
<feature type="region of interest" description="Disordered" evidence="1">
    <location>
        <begin position="45"/>
        <end position="81"/>
    </location>
</feature>
<keyword evidence="2" id="KW-0812">Transmembrane</keyword>
<feature type="compositionally biased region" description="Basic residues" evidence="1">
    <location>
        <begin position="71"/>
        <end position="81"/>
    </location>
</feature>
<comment type="caution">
    <text evidence="3">The sequence shown here is derived from an EMBL/GenBank/DDBJ whole genome shotgun (WGS) entry which is preliminary data.</text>
</comment>
<dbReference type="Proteomes" id="UP001492380">
    <property type="component" value="Unassembled WGS sequence"/>
</dbReference>
<accession>A0ABR1YDU0</accession>
<protein>
    <submittedName>
        <fullName evidence="3">Uncharacterized protein</fullName>
    </submittedName>
</protein>
<gene>
    <name evidence="3" type="ORF">HDK90DRAFT_80778</name>
</gene>
<evidence type="ECO:0000313" key="4">
    <source>
        <dbReference type="Proteomes" id="UP001492380"/>
    </source>
</evidence>
<keyword evidence="2" id="KW-0472">Membrane</keyword>
<feature type="compositionally biased region" description="Low complexity" evidence="1">
    <location>
        <begin position="45"/>
        <end position="57"/>
    </location>
</feature>
<name>A0ABR1YDU0_9PEZI</name>
<evidence type="ECO:0000313" key="3">
    <source>
        <dbReference type="EMBL" id="KAK8226234.1"/>
    </source>
</evidence>
<feature type="transmembrane region" description="Helical" evidence="2">
    <location>
        <begin position="440"/>
        <end position="458"/>
    </location>
</feature>